<reference evidence="1" key="1">
    <citation type="journal article" date="2020" name="Stud. Mycol.">
        <title>101 Dothideomycetes genomes: a test case for predicting lifestyles and emergence of pathogens.</title>
        <authorList>
            <person name="Haridas S."/>
            <person name="Albert R."/>
            <person name="Binder M."/>
            <person name="Bloem J."/>
            <person name="Labutti K."/>
            <person name="Salamov A."/>
            <person name="Andreopoulos B."/>
            <person name="Baker S."/>
            <person name="Barry K."/>
            <person name="Bills G."/>
            <person name="Bluhm B."/>
            <person name="Cannon C."/>
            <person name="Castanera R."/>
            <person name="Culley D."/>
            <person name="Daum C."/>
            <person name="Ezra D."/>
            <person name="Gonzalez J."/>
            <person name="Henrissat B."/>
            <person name="Kuo A."/>
            <person name="Liang C."/>
            <person name="Lipzen A."/>
            <person name="Lutzoni F."/>
            <person name="Magnuson J."/>
            <person name="Mondo S."/>
            <person name="Nolan M."/>
            <person name="Ohm R."/>
            <person name="Pangilinan J."/>
            <person name="Park H.-J."/>
            <person name="Ramirez L."/>
            <person name="Alfaro M."/>
            <person name="Sun H."/>
            <person name="Tritt A."/>
            <person name="Yoshinaga Y."/>
            <person name="Zwiers L.-H."/>
            <person name="Turgeon B."/>
            <person name="Goodwin S."/>
            <person name="Spatafora J."/>
            <person name="Crous P."/>
            <person name="Grigoriev I."/>
        </authorList>
    </citation>
    <scope>NUCLEOTIDE SEQUENCE</scope>
    <source>
        <strain evidence="1">ATCC 200398</strain>
    </source>
</reference>
<organism evidence="1 2">
    <name type="scientific">Lindgomyces ingoldianus</name>
    <dbReference type="NCBI Taxonomy" id="673940"/>
    <lineage>
        <taxon>Eukaryota</taxon>
        <taxon>Fungi</taxon>
        <taxon>Dikarya</taxon>
        <taxon>Ascomycota</taxon>
        <taxon>Pezizomycotina</taxon>
        <taxon>Dothideomycetes</taxon>
        <taxon>Pleosporomycetidae</taxon>
        <taxon>Pleosporales</taxon>
        <taxon>Lindgomycetaceae</taxon>
        <taxon>Lindgomyces</taxon>
    </lineage>
</organism>
<keyword evidence="2" id="KW-1185">Reference proteome</keyword>
<name>A0ACB6QAK8_9PLEO</name>
<dbReference type="Proteomes" id="UP000799755">
    <property type="component" value="Unassembled WGS sequence"/>
</dbReference>
<protein>
    <submittedName>
        <fullName evidence="1">Uncharacterized protein</fullName>
    </submittedName>
</protein>
<dbReference type="EMBL" id="MU003543">
    <property type="protein sequence ID" value="KAF2463931.1"/>
    <property type="molecule type" value="Genomic_DNA"/>
</dbReference>
<proteinExistence type="predicted"/>
<accession>A0ACB6QAK8</accession>
<gene>
    <name evidence="1" type="ORF">BDR25DRAFT_362212</name>
</gene>
<evidence type="ECO:0000313" key="1">
    <source>
        <dbReference type="EMBL" id="KAF2463931.1"/>
    </source>
</evidence>
<comment type="caution">
    <text evidence="1">The sequence shown here is derived from an EMBL/GenBank/DDBJ whole genome shotgun (WGS) entry which is preliminary data.</text>
</comment>
<evidence type="ECO:0000313" key="2">
    <source>
        <dbReference type="Proteomes" id="UP000799755"/>
    </source>
</evidence>
<sequence>MLIVGCVWLAIGPILASAVGPVPATWSDLLIYRGWRLCWKRRPTLVTAPTLKDFLHARRKIMVPSMSGYKYQIIKRPNAIRTTPVCFQTKGVCVSSIMAMHPRGMGRYGVPTEVVLHQVQFLLKLTLKYVYIEVPPCAVLAVLSMVVRSESVAAWLLQLCSASSAALLSVFLAIAGPLALSHSRTRAGGAGGGVDGTRSGVEGAIGGSGTIKRMSEMYIGTMKGPLWHFIVYSILSIALVLSLVALLNLYDMITVQATGLTVGS</sequence>